<comment type="caution">
    <text evidence="3">The sequence shown here is derived from an EMBL/GenBank/DDBJ whole genome shotgun (WGS) entry which is preliminary data.</text>
</comment>
<evidence type="ECO:0000313" key="3">
    <source>
        <dbReference type="EMBL" id="GAX87642.1"/>
    </source>
</evidence>
<dbReference type="Pfam" id="PF13166">
    <property type="entry name" value="AAA_13"/>
    <property type="match status" value="1"/>
</dbReference>
<keyword evidence="1" id="KW-0175">Coiled coil</keyword>
<dbReference type="InterPro" id="IPR026866">
    <property type="entry name" value="CR006_AAA"/>
</dbReference>
<protein>
    <recommendedName>
        <fullName evidence="2">Protein CR006 P-loop domain-containing protein</fullName>
    </recommendedName>
</protein>
<gene>
    <name evidence="3" type="ORF">LNAT_P0939</name>
</gene>
<reference evidence="3 4" key="1">
    <citation type="journal article" date="2017" name="Syst. Appl. Microbiol.">
        <title>Lebetimonas natsushimae sp. nov., a novel strictly anaerobic, moderately thermophilic chemoautotroph isolated from a deep-sea hydrothermal vent polychaete nest in the Mid-Okinawa Trough.</title>
        <authorList>
            <person name="Nagata R."/>
            <person name="Takaki Y."/>
            <person name="Tame A."/>
            <person name="Nunoura T."/>
            <person name="Muto H."/>
            <person name="Mino S."/>
            <person name="Sawayama S."/>
            <person name="Takai K."/>
            <person name="Nakagawa S."/>
        </authorList>
    </citation>
    <scope>NUCLEOTIDE SEQUENCE [LARGE SCALE GENOMIC DNA]</scope>
    <source>
        <strain evidence="3 4">HS1857</strain>
    </source>
</reference>
<dbReference type="RefSeq" id="WP_096258891.1">
    <property type="nucleotide sequence ID" value="NZ_BDME01000002.1"/>
</dbReference>
<feature type="domain" description="Protein CR006 P-loop" evidence="2">
    <location>
        <begin position="10"/>
        <end position="728"/>
    </location>
</feature>
<name>A0A292Y9R3_9BACT</name>
<evidence type="ECO:0000256" key="1">
    <source>
        <dbReference type="SAM" id="Coils"/>
    </source>
</evidence>
<feature type="coiled-coil region" evidence="1">
    <location>
        <begin position="373"/>
        <end position="461"/>
    </location>
</feature>
<dbReference type="SUPFAM" id="SSF52540">
    <property type="entry name" value="P-loop containing nucleoside triphosphate hydrolases"/>
    <property type="match status" value="1"/>
</dbReference>
<organism evidence="3 4">
    <name type="scientific">Lebetimonas natsushimae</name>
    <dbReference type="NCBI Taxonomy" id="1936991"/>
    <lineage>
        <taxon>Bacteria</taxon>
        <taxon>Pseudomonadati</taxon>
        <taxon>Campylobacterota</taxon>
        <taxon>Epsilonproteobacteria</taxon>
        <taxon>Nautiliales</taxon>
        <taxon>Nautiliaceae</taxon>
        <taxon>Lebetimonas</taxon>
    </lineage>
</organism>
<sequence length="743" mass="88238">MIKEIIIKNIATYDSKGIVIDNLSKVNFIYGANGTGKTTISNYLADNSICNKCQIKWVSEPLEVLVYNKKFKDKNFYSEKLKGIYTFGEKNKDIIQNIEELKNKLENIKQKGAGIKSKKEELEKNVKELEKDLSEYIWKNLYKKYEIDLKQIYYGNISSKPVFKNFILQLVDKFNDENNIILNLDEIKKEYKLLFAENLSKLEKIDINLQQLLKEIITIESNSIFNKKIIGKEDLEISKLINSLNMADWVYKGKEYLNYTNDKCPFCQKPTIDENFKKQIEEYFDEEYENDLETLINLENKYSLMVKNIKIQINNIINKIKQNKVYMSYVNIKDLESIFKILQEKFTINMQKIKEKIKEPSRSIYLKNNSEILNKFIHLIGDLNKKIEEYNEKVEKREQLKEQLKEQFFTYLIFLYKDEINLRLRKIKGMKKGIKNLDKQLNSLRNKYQEINKKIKFLNATLTNISSSVEKINNLLEKFGFNNFKLEIVDNNYYIIVRENGEIAKDTLSEGETTFITFLYFLQLVEGSFEKENVKNSKVLVIDDPISSLDSQVLFIVSTLIKEYILKIRKEHNYFIKQIIILTHNVYFHKEISFISQREQSSNRKDTSYYILRKYNNISFINYFKENPIQSSYELLWKDLTNAITNGNSCKTTIQNIMRKILENYFKIFGGVSEDEIINMFQNPEEKYICKSLISWINEGSHTIPDDFEIQSPDYEIEKYNKVFKEIFFKMGHEAHYKMMMKI</sequence>
<dbReference type="PANTHER" id="PTHR32114:SF2">
    <property type="entry name" value="ABC TRANSPORTER ABCH.3"/>
    <property type="match status" value="1"/>
</dbReference>
<dbReference type="EMBL" id="BDME01000002">
    <property type="protein sequence ID" value="GAX87642.1"/>
    <property type="molecule type" value="Genomic_DNA"/>
</dbReference>
<proteinExistence type="predicted"/>
<dbReference type="Proteomes" id="UP000217944">
    <property type="component" value="Unassembled WGS sequence"/>
</dbReference>
<dbReference type="InterPro" id="IPR027417">
    <property type="entry name" value="P-loop_NTPase"/>
</dbReference>
<evidence type="ECO:0000313" key="4">
    <source>
        <dbReference type="Proteomes" id="UP000217944"/>
    </source>
</evidence>
<feature type="coiled-coil region" evidence="1">
    <location>
        <begin position="91"/>
        <end position="139"/>
    </location>
</feature>
<dbReference type="Gene3D" id="3.40.50.300">
    <property type="entry name" value="P-loop containing nucleotide triphosphate hydrolases"/>
    <property type="match status" value="2"/>
</dbReference>
<dbReference type="PANTHER" id="PTHR32114">
    <property type="entry name" value="ABC TRANSPORTER ABCH.3"/>
    <property type="match status" value="1"/>
</dbReference>
<accession>A0A292Y9R3</accession>
<evidence type="ECO:0000259" key="2">
    <source>
        <dbReference type="Pfam" id="PF13166"/>
    </source>
</evidence>
<keyword evidence="4" id="KW-1185">Reference proteome</keyword>
<dbReference type="AlphaFoldDB" id="A0A292Y9R3"/>
<dbReference type="OrthoDB" id="9795565at2"/>